<dbReference type="PANTHER" id="PTHR45527">
    <property type="entry name" value="NONRIBOSOMAL PEPTIDE SYNTHETASE"/>
    <property type="match status" value="1"/>
</dbReference>
<dbReference type="RefSeq" id="WP_239130286.1">
    <property type="nucleotide sequence ID" value="NZ_BOOW01000053.1"/>
</dbReference>
<dbReference type="SMART" id="SM00823">
    <property type="entry name" value="PKS_PP"/>
    <property type="match status" value="1"/>
</dbReference>
<dbReference type="Gene3D" id="3.40.50.12780">
    <property type="entry name" value="N-terminal domain of ligase-like"/>
    <property type="match status" value="1"/>
</dbReference>
<keyword evidence="6" id="KW-1185">Reference proteome</keyword>
<dbReference type="InterPro" id="IPR000873">
    <property type="entry name" value="AMP-dep_synth/lig_dom"/>
</dbReference>
<dbReference type="InterPro" id="IPR023213">
    <property type="entry name" value="CAT-like_dom_sf"/>
</dbReference>
<accession>A0A919RQ37</accession>
<evidence type="ECO:0000313" key="5">
    <source>
        <dbReference type="EMBL" id="GII96965.1"/>
    </source>
</evidence>
<dbReference type="InterPro" id="IPR009081">
    <property type="entry name" value="PP-bd_ACP"/>
</dbReference>
<dbReference type="Pfam" id="PF00501">
    <property type="entry name" value="AMP-binding"/>
    <property type="match status" value="1"/>
</dbReference>
<dbReference type="Gene3D" id="1.10.1200.10">
    <property type="entry name" value="ACP-like"/>
    <property type="match status" value="1"/>
</dbReference>
<dbReference type="GO" id="GO:0044550">
    <property type="term" value="P:secondary metabolite biosynthetic process"/>
    <property type="evidence" value="ECO:0007669"/>
    <property type="project" value="TreeGrafter"/>
</dbReference>
<protein>
    <recommendedName>
        <fullName evidence="4">Carrier domain-containing protein</fullName>
    </recommendedName>
</protein>
<dbReference type="PANTHER" id="PTHR45527:SF1">
    <property type="entry name" value="FATTY ACID SYNTHASE"/>
    <property type="match status" value="1"/>
</dbReference>
<evidence type="ECO:0000259" key="4">
    <source>
        <dbReference type="PROSITE" id="PS50075"/>
    </source>
</evidence>
<dbReference type="InterPro" id="IPR006162">
    <property type="entry name" value="Ppantetheine_attach_site"/>
</dbReference>
<gene>
    <name evidence="5" type="ORF">Ssi02_71960</name>
</gene>
<dbReference type="AlphaFoldDB" id="A0A919RQ37"/>
<dbReference type="Gene3D" id="3.30.559.10">
    <property type="entry name" value="Chloramphenicol acetyltransferase-like domain"/>
    <property type="match status" value="1"/>
</dbReference>
<dbReference type="InterPro" id="IPR010071">
    <property type="entry name" value="AA_adenyl_dom"/>
</dbReference>
<evidence type="ECO:0000313" key="6">
    <source>
        <dbReference type="Proteomes" id="UP000606172"/>
    </source>
</evidence>
<dbReference type="SUPFAM" id="SSF47336">
    <property type="entry name" value="ACP-like"/>
    <property type="match status" value="1"/>
</dbReference>
<comment type="cofactor">
    <cofactor evidence="1">
        <name>pantetheine 4'-phosphate</name>
        <dbReference type="ChEBI" id="CHEBI:47942"/>
    </cofactor>
</comment>
<dbReference type="GO" id="GO:0003824">
    <property type="term" value="F:catalytic activity"/>
    <property type="evidence" value="ECO:0007669"/>
    <property type="project" value="InterPro"/>
</dbReference>
<dbReference type="InterPro" id="IPR020806">
    <property type="entry name" value="PKS_PP-bd"/>
</dbReference>
<reference evidence="5" key="1">
    <citation type="submission" date="2021-01" db="EMBL/GenBank/DDBJ databases">
        <title>Whole genome shotgun sequence of Sinosporangium siamense NBRC 109515.</title>
        <authorList>
            <person name="Komaki H."/>
            <person name="Tamura T."/>
        </authorList>
    </citation>
    <scope>NUCLEOTIDE SEQUENCE</scope>
    <source>
        <strain evidence="5">NBRC 109515</strain>
    </source>
</reference>
<comment type="caution">
    <text evidence="5">The sequence shown here is derived from an EMBL/GenBank/DDBJ whole genome shotgun (WGS) entry which is preliminary data.</text>
</comment>
<dbReference type="InterPro" id="IPR042099">
    <property type="entry name" value="ANL_N_sf"/>
</dbReference>
<dbReference type="InterPro" id="IPR001242">
    <property type="entry name" value="Condensation_dom"/>
</dbReference>
<keyword evidence="2" id="KW-0596">Phosphopantetheine</keyword>
<dbReference type="InterPro" id="IPR036736">
    <property type="entry name" value="ACP-like_sf"/>
</dbReference>
<dbReference type="NCBIfam" id="TIGR01733">
    <property type="entry name" value="AA-adenyl-dom"/>
    <property type="match status" value="1"/>
</dbReference>
<dbReference type="GO" id="GO:0043041">
    <property type="term" value="P:amino acid activation for nonribosomal peptide biosynthetic process"/>
    <property type="evidence" value="ECO:0007669"/>
    <property type="project" value="TreeGrafter"/>
</dbReference>
<dbReference type="InterPro" id="IPR045851">
    <property type="entry name" value="AMP-bd_C_sf"/>
</dbReference>
<dbReference type="Gene3D" id="3.30.300.30">
    <property type="match status" value="1"/>
</dbReference>
<dbReference type="GO" id="GO:0031177">
    <property type="term" value="F:phosphopantetheine binding"/>
    <property type="evidence" value="ECO:0007669"/>
    <property type="project" value="InterPro"/>
</dbReference>
<dbReference type="CDD" id="cd05930">
    <property type="entry name" value="A_NRPS"/>
    <property type="match status" value="1"/>
</dbReference>
<dbReference type="Pfam" id="PF00550">
    <property type="entry name" value="PP-binding"/>
    <property type="match status" value="1"/>
</dbReference>
<dbReference type="Pfam" id="PF00668">
    <property type="entry name" value="Condensation"/>
    <property type="match status" value="1"/>
</dbReference>
<dbReference type="GO" id="GO:0008610">
    <property type="term" value="P:lipid biosynthetic process"/>
    <property type="evidence" value="ECO:0007669"/>
    <property type="project" value="UniProtKB-ARBA"/>
</dbReference>
<dbReference type="InterPro" id="IPR025110">
    <property type="entry name" value="AMP-bd_C"/>
</dbReference>
<sequence length="1000" mass="105591">MPPASLAQHGIWITERAADVGPAYHMALSIDLKGAPAVHTLAAACEDVITRHPVLGTAVAERDGVPEPVPAATRPTVAIEHVPESRLAERMREETRRAFDPARGPLARFHLLLPAPGRCVLLFTGHHLVFDGISKDILVRDLAAFYNARSHGGDPGLPPLETGYAEHAAAEHTAVGGALPDARAYWAPRFREPEAVLPGLRPGHAEGGAEIASVIVEQEFNGLAATAAELGLTHFEVLLAALHTLLFRYGTAAPAIAIDLSTRTAGTRDHIGLFVNELPVFTSPAPEMSFADFARLVRRDVRQMYAVRAVPLARAVPGLTPRTALAPVSLSYRRHDTDPVFAGAAAVVDRTLWCGGSRNPLHIQAVEGPSELVLKLQYAPALLGADDVERIGGHLRTLLAAVVKDPRTRLADLEVLGAEERHNVVADWSVTRAPHLTAEPVVAMIARQVQANPGRPAVIDGERRVSYAELDALANGVAARLGDARDTLCAVHEGNSIEMVAAWLGVLKAGGAYLPLDPAHPPARLQMILEDAAPSVVLSVGDLPFSTDATVLRLGDVRPTTAAPPTPPRSGDLAYTIYTSGSTGRPKGVQVEHRSLANLLLAMADRLGSSAGDVWLGLTSPSFDISALEVFLPLATGGRLVVVPPGTARDGSAVRSLIADEGVTHVQATPSGWELLLECGFADETISALSGGEALPAGLARDLRARVRRLVNVYGPTETTIWSTADEVPPEPEHVGIGGPIANTTVRVLGPGLDLLPIGVPGELFIGGDGVARGYLRRPGLTAQRFVPDPYGPAGARLYRTGDRVRWRGDGTLEFLGRADNQIKIRGHRVELGEIESRLLEHSGVRQAAVVHRDGRLIAYVVPRGAIPPVDDLKRHLAGTLPTAMVPSAYVVLSGFPLNPNGKLDRAALPGPAPAAAEPAPAEHSGVAGQIIEICGEALGAEAIGPDDDLFELGAHSLTVTRIIAAIRRATGVEVSLDTVFDYPTPAGITAVVLQEAGRL</sequence>
<proteinExistence type="predicted"/>
<dbReference type="Proteomes" id="UP000606172">
    <property type="component" value="Unassembled WGS sequence"/>
</dbReference>
<dbReference type="EMBL" id="BOOW01000053">
    <property type="protein sequence ID" value="GII96965.1"/>
    <property type="molecule type" value="Genomic_DNA"/>
</dbReference>
<dbReference type="SUPFAM" id="SSF52777">
    <property type="entry name" value="CoA-dependent acyltransferases"/>
    <property type="match status" value="2"/>
</dbReference>
<dbReference type="GO" id="GO:0005737">
    <property type="term" value="C:cytoplasm"/>
    <property type="evidence" value="ECO:0007669"/>
    <property type="project" value="TreeGrafter"/>
</dbReference>
<feature type="domain" description="Carrier" evidence="4">
    <location>
        <begin position="922"/>
        <end position="997"/>
    </location>
</feature>
<evidence type="ECO:0000256" key="3">
    <source>
        <dbReference type="ARBA" id="ARBA00022553"/>
    </source>
</evidence>
<dbReference type="PROSITE" id="PS00012">
    <property type="entry name" value="PHOSPHOPANTETHEINE"/>
    <property type="match status" value="1"/>
</dbReference>
<evidence type="ECO:0000256" key="2">
    <source>
        <dbReference type="ARBA" id="ARBA00022450"/>
    </source>
</evidence>
<dbReference type="Gene3D" id="3.30.559.30">
    <property type="entry name" value="Nonribosomal peptide synthetase, condensation domain"/>
    <property type="match status" value="1"/>
</dbReference>
<organism evidence="5 6">
    <name type="scientific">Sinosporangium siamense</name>
    <dbReference type="NCBI Taxonomy" id="1367973"/>
    <lineage>
        <taxon>Bacteria</taxon>
        <taxon>Bacillati</taxon>
        <taxon>Actinomycetota</taxon>
        <taxon>Actinomycetes</taxon>
        <taxon>Streptosporangiales</taxon>
        <taxon>Streptosporangiaceae</taxon>
        <taxon>Sinosporangium</taxon>
    </lineage>
</organism>
<dbReference type="SUPFAM" id="SSF56801">
    <property type="entry name" value="Acetyl-CoA synthetase-like"/>
    <property type="match status" value="1"/>
</dbReference>
<keyword evidence="3" id="KW-0597">Phosphoprotein</keyword>
<evidence type="ECO:0000256" key="1">
    <source>
        <dbReference type="ARBA" id="ARBA00001957"/>
    </source>
</evidence>
<name>A0A919RQ37_9ACTN</name>
<dbReference type="PROSITE" id="PS50075">
    <property type="entry name" value="CARRIER"/>
    <property type="match status" value="1"/>
</dbReference>
<dbReference type="Pfam" id="PF13193">
    <property type="entry name" value="AMP-binding_C"/>
    <property type="match status" value="1"/>
</dbReference>
<dbReference type="FunFam" id="2.30.38.10:FF:000001">
    <property type="entry name" value="Non-ribosomal peptide synthetase PvdI"/>
    <property type="match status" value="1"/>
</dbReference>